<dbReference type="RefSeq" id="WP_080680476.1">
    <property type="nucleotide sequence ID" value="NZ_CP033366.1"/>
</dbReference>
<protein>
    <recommendedName>
        <fullName evidence="4">Transcriptional regulator</fullName>
    </recommendedName>
</protein>
<evidence type="ECO:0000313" key="2">
    <source>
        <dbReference type="EMBL" id="QJE99400.1"/>
    </source>
</evidence>
<feature type="compositionally biased region" description="Basic and acidic residues" evidence="1">
    <location>
        <begin position="1"/>
        <end position="15"/>
    </location>
</feature>
<reference evidence="2 3" key="1">
    <citation type="submission" date="2020-04" db="EMBL/GenBank/DDBJ databases">
        <title>Mesorhizobium japonicum R7A epigenetic regulation of quorum sensing and ICE transfer.</title>
        <authorList>
            <person name="Ramsay J.P."/>
            <person name="Colombi E."/>
            <person name="Perry B.J."/>
            <person name="Staltari A."/>
        </authorList>
    </citation>
    <scope>NUCLEOTIDE SEQUENCE [LARGE SCALE GENOMIC DNA]</scope>
    <source>
        <strain evidence="2 3">R7A</strain>
    </source>
</reference>
<name>A0ABX6MKN8_9HYPH</name>
<feature type="compositionally biased region" description="Basic and acidic residues" evidence="1">
    <location>
        <begin position="23"/>
        <end position="34"/>
    </location>
</feature>
<feature type="region of interest" description="Disordered" evidence="1">
    <location>
        <begin position="1"/>
        <end position="71"/>
    </location>
</feature>
<organism evidence="2 3">
    <name type="scientific">Mesorhizobium japonicum R7A</name>
    <dbReference type="NCBI Taxonomy" id="935547"/>
    <lineage>
        <taxon>Bacteria</taxon>
        <taxon>Pseudomonadati</taxon>
        <taxon>Pseudomonadota</taxon>
        <taxon>Alphaproteobacteria</taxon>
        <taxon>Hyphomicrobiales</taxon>
        <taxon>Phyllobacteriaceae</taxon>
        <taxon>Mesorhizobium</taxon>
    </lineage>
</organism>
<dbReference type="Proteomes" id="UP000500892">
    <property type="component" value="Chromosome"/>
</dbReference>
<dbReference type="GeneID" id="66682926"/>
<keyword evidence="3" id="KW-1185">Reference proteome</keyword>
<proteinExistence type="predicted"/>
<gene>
    <name evidence="2" type="ORF">R7A2020_13125</name>
</gene>
<evidence type="ECO:0000256" key="1">
    <source>
        <dbReference type="SAM" id="MobiDB-lite"/>
    </source>
</evidence>
<accession>A0ABX6MKN8</accession>
<dbReference type="EMBL" id="CP051772">
    <property type="protein sequence ID" value="QJE99400.1"/>
    <property type="molecule type" value="Genomic_DNA"/>
</dbReference>
<evidence type="ECO:0008006" key="4">
    <source>
        <dbReference type="Google" id="ProtNLM"/>
    </source>
</evidence>
<evidence type="ECO:0000313" key="3">
    <source>
        <dbReference type="Proteomes" id="UP000500892"/>
    </source>
</evidence>
<sequence>MARLPQDKNRIERATRASQSIIARERQAREDKTARLRALRLSSDAPSSPAPAPPKRKAAARKTPRETSRVD</sequence>